<comment type="subcellular location">
    <subcellularLocation>
        <location evidence="1">Cell membrane</location>
        <topology evidence="1">Multi-pass membrane protein</topology>
    </subcellularLocation>
</comment>
<dbReference type="Pfam" id="PF00083">
    <property type="entry name" value="Sugar_tr"/>
    <property type="match status" value="1"/>
</dbReference>
<feature type="transmembrane region" description="Helical" evidence="6">
    <location>
        <begin position="112"/>
        <end position="135"/>
    </location>
</feature>
<evidence type="ECO:0000313" key="9">
    <source>
        <dbReference type="Proteomes" id="UP000603295"/>
    </source>
</evidence>
<feature type="transmembrane region" description="Helical" evidence="6">
    <location>
        <begin position="53"/>
        <end position="75"/>
    </location>
</feature>
<feature type="transmembrane region" description="Helical" evidence="6">
    <location>
        <begin position="361"/>
        <end position="381"/>
    </location>
</feature>
<evidence type="ECO:0000256" key="5">
    <source>
        <dbReference type="ARBA" id="ARBA00023136"/>
    </source>
</evidence>
<keyword evidence="5 6" id="KW-0472">Membrane</keyword>
<comment type="caution">
    <text evidence="8">The sequence shown here is derived from an EMBL/GenBank/DDBJ whole genome shotgun (WGS) entry which is preliminary data.</text>
</comment>
<dbReference type="PROSITE" id="PS50850">
    <property type="entry name" value="MFS"/>
    <property type="match status" value="2"/>
</dbReference>
<dbReference type="InterPro" id="IPR005828">
    <property type="entry name" value="MFS_sugar_transport-like"/>
</dbReference>
<evidence type="ECO:0000256" key="4">
    <source>
        <dbReference type="ARBA" id="ARBA00022989"/>
    </source>
</evidence>
<proteinExistence type="predicted"/>
<feature type="transmembrane region" description="Helical" evidence="6">
    <location>
        <begin position="176"/>
        <end position="195"/>
    </location>
</feature>
<evidence type="ECO:0000259" key="7">
    <source>
        <dbReference type="PROSITE" id="PS50850"/>
    </source>
</evidence>
<feature type="domain" description="Major facilitator superfamily (MFS) profile" evidence="7">
    <location>
        <begin position="227"/>
        <end position="411"/>
    </location>
</feature>
<sequence>MLSEKAVKSRPPYRIGIGLAIGVLSWLLPYVGVNSTLLPALLQKIAPAQKVQIIAEVATIGMIVAAIANVVFGVLSDRTRSRHGRRTPWIIIGSIGSAICFWLITITTSIPMLLVIWGVYQAALNAVVGPLLAILSDLVPKKYKGTIASFYGIANSVANPLGTIVASQFLTKINMGIWTMIAIQLVLGFLCVAVIHEPGNKDDKVEPLHGYQLIEAFIFPVHGQLRDFYLSLFGKLLIVAAHYIIVGYQLYIFMDYMKLSSGEAASSLSIMSTILMFTGMFFAAISGPIADKIGSIKKMMVIASVGFGIGVLMPFFDPQPWTMFAYAVIGGSCYGIYNSIDQALNVSVLPSKKAAAKDLGILNLANTIGQILGPIVASVVITQMGYHLIFMAAFIMCVIGGVLFQMIRKVA</sequence>
<keyword evidence="4 6" id="KW-1133">Transmembrane helix</keyword>
<evidence type="ECO:0000313" key="8">
    <source>
        <dbReference type="EMBL" id="GGI62482.1"/>
    </source>
</evidence>
<dbReference type="EMBL" id="BMDS01000001">
    <property type="protein sequence ID" value="GGI62482.1"/>
    <property type="molecule type" value="Genomic_DNA"/>
</dbReference>
<dbReference type="PANTHER" id="PTHR23528">
    <property type="match status" value="1"/>
</dbReference>
<feature type="transmembrane region" description="Helical" evidence="6">
    <location>
        <begin position="12"/>
        <end position="33"/>
    </location>
</feature>
<dbReference type="InterPro" id="IPR036259">
    <property type="entry name" value="MFS_trans_sf"/>
</dbReference>
<dbReference type="Proteomes" id="UP000603295">
    <property type="component" value="Unassembled WGS sequence"/>
</dbReference>
<protein>
    <submittedName>
        <fullName evidence="8">MFS transporter</fullName>
    </submittedName>
</protein>
<dbReference type="SUPFAM" id="SSF103473">
    <property type="entry name" value="MFS general substrate transporter"/>
    <property type="match status" value="1"/>
</dbReference>
<evidence type="ECO:0000256" key="2">
    <source>
        <dbReference type="ARBA" id="ARBA00022448"/>
    </source>
</evidence>
<name>A0ABQ2C249_9LACO</name>
<feature type="domain" description="Major facilitator superfamily (MFS) profile" evidence="7">
    <location>
        <begin position="1"/>
        <end position="200"/>
    </location>
</feature>
<feature type="transmembrane region" description="Helical" evidence="6">
    <location>
        <begin position="232"/>
        <end position="252"/>
    </location>
</feature>
<dbReference type="RefSeq" id="WP_188357631.1">
    <property type="nucleotide sequence ID" value="NZ_BMDS01000001.1"/>
</dbReference>
<feature type="transmembrane region" description="Helical" evidence="6">
    <location>
        <begin position="87"/>
        <end position="106"/>
    </location>
</feature>
<feature type="transmembrane region" description="Helical" evidence="6">
    <location>
        <begin position="322"/>
        <end position="340"/>
    </location>
</feature>
<dbReference type="InterPro" id="IPR011701">
    <property type="entry name" value="MFS"/>
</dbReference>
<evidence type="ECO:0000256" key="1">
    <source>
        <dbReference type="ARBA" id="ARBA00004651"/>
    </source>
</evidence>
<gene>
    <name evidence="8" type="primary">floR</name>
    <name evidence="8" type="ORF">GCM10011459_03160</name>
</gene>
<keyword evidence="3 6" id="KW-0812">Transmembrane</keyword>
<keyword evidence="2" id="KW-0813">Transport</keyword>
<keyword evidence="9" id="KW-1185">Reference proteome</keyword>
<feature type="transmembrane region" description="Helical" evidence="6">
    <location>
        <begin position="264"/>
        <end position="287"/>
    </location>
</feature>
<dbReference type="PANTHER" id="PTHR23528:SF1">
    <property type="entry name" value="MAJOR FACILITATOR SUPERFAMILY (MFS) PROFILE DOMAIN-CONTAINING PROTEIN"/>
    <property type="match status" value="1"/>
</dbReference>
<evidence type="ECO:0000256" key="6">
    <source>
        <dbReference type="SAM" id="Phobius"/>
    </source>
</evidence>
<feature type="transmembrane region" description="Helical" evidence="6">
    <location>
        <begin position="387"/>
        <end position="407"/>
    </location>
</feature>
<feature type="transmembrane region" description="Helical" evidence="6">
    <location>
        <begin position="147"/>
        <end position="170"/>
    </location>
</feature>
<organism evidence="8 9">
    <name type="scientific">Limosilactobacillus caviae</name>
    <dbReference type="NCBI Taxonomy" id="1769424"/>
    <lineage>
        <taxon>Bacteria</taxon>
        <taxon>Bacillati</taxon>
        <taxon>Bacillota</taxon>
        <taxon>Bacilli</taxon>
        <taxon>Lactobacillales</taxon>
        <taxon>Lactobacillaceae</taxon>
        <taxon>Limosilactobacillus</taxon>
    </lineage>
</organism>
<dbReference type="Pfam" id="PF07690">
    <property type="entry name" value="MFS_1"/>
    <property type="match status" value="1"/>
</dbReference>
<evidence type="ECO:0000256" key="3">
    <source>
        <dbReference type="ARBA" id="ARBA00022692"/>
    </source>
</evidence>
<reference evidence="9" key="1">
    <citation type="journal article" date="2019" name="Int. J. Syst. Evol. Microbiol.">
        <title>The Global Catalogue of Microorganisms (GCM) 10K type strain sequencing project: providing services to taxonomists for standard genome sequencing and annotation.</title>
        <authorList>
            <consortium name="The Broad Institute Genomics Platform"/>
            <consortium name="The Broad Institute Genome Sequencing Center for Infectious Disease"/>
            <person name="Wu L."/>
            <person name="Ma J."/>
        </authorList>
    </citation>
    <scope>NUCLEOTIDE SEQUENCE [LARGE SCALE GENOMIC DNA]</scope>
    <source>
        <strain evidence="9">CCM 8609</strain>
    </source>
</reference>
<feature type="transmembrane region" description="Helical" evidence="6">
    <location>
        <begin position="299"/>
        <end position="316"/>
    </location>
</feature>
<dbReference type="InterPro" id="IPR020846">
    <property type="entry name" value="MFS_dom"/>
</dbReference>
<accession>A0ABQ2C249</accession>
<dbReference type="Gene3D" id="1.20.1250.20">
    <property type="entry name" value="MFS general substrate transporter like domains"/>
    <property type="match status" value="2"/>
</dbReference>